<evidence type="ECO:0000256" key="1">
    <source>
        <dbReference type="SAM" id="MobiDB-lite"/>
    </source>
</evidence>
<dbReference type="STRING" id="417292.SAMN05421806_1352"/>
<dbReference type="AlphaFoldDB" id="A0A1G9JQZ0"/>
<evidence type="ECO:0000313" key="3">
    <source>
        <dbReference type="Proteomes" id="UP000199155"/>
    </source>
</evidence>
<accession>A0A1G9JQZ0</accession>
<reference evidence="2 3" key="1">
    <citation type="submission" date="2016-10" db="EMBL/GenBank/DDBJ databases">
        <authorList>
            <person name="de Groot N.N."/>
        </authorList>
    </citation>
    <scope>NUCLEOTIDE SEQUENCE [LARGE SCALE GENOMIC DNA]</scope>
    <source>
        <strain evidence="2 3">CGMCC 4.5727</strain>
    </source>
</reference>
<dbReference type="Proteomes" id="UP000199155">
    <property type="component" value="Unassembled WGS sequence"/>
</dbReference>
<dbReference type="EMBL" id="FNFF01000035">
    <property type="protein sequence ID" value="SDL39980.1"/>
    <property type="molecule type" value="Genomic_DNA"/>
</dbReference>
<gene>
    <name evidence="2" type="ORF">SAMN05421806_1352</name>
</gene>
<dbReference type="Gene3D" id="1.10.1780.10">
    <property type="entry name" value="Clp, N-terminal domain"/>
    <property type="match status" value="1"/>
</dbReference>
<sequence>MEGVHSPTRPNADGVVPQPGPTRTEPDGELSAELQSVLAGARRRAVRGGDRQLDTAHLLHSLLESDPAVRAVFGDGARVARLLGLLVQRSIGYGLRWQGTVEDSGAVPVVRELPAVRDFPGVRDRGAREGEGWSPAALTALHLALSRAHEGGRETADGLDLLAALACDPECRAVEILRRSGVDPWALADRIDSGCGEPFTR</sequence>
<dbReference type="InterPro" id="IPR036628">
    <property type="entry name" value="Clp_N_dom_sf"/>
</dbReference>
<name>A0A1G9JQZ0_9ACTN</name>
<proteinExistence type="predicted"/>
<organism evidence="2 3">
    <name type="scientific">Streptomyces indicus</name>
    <dbReference type="NCBI Taxonomy" id="417292"/>
    <lineage>
        <taxon>Bacteria</taxon>
        <taxon>Bacillati</taxon>
        <taxon>Actinomycetota</taxon>
        <taxon>Actinomycetes</taxon>
        <taxon>Kitasatosporales</taxon>
        <taxon>Streptomycetaceae</taxon>
        <taxon>Streptomyces</taxon>
    </lineage>
</organism>
<protein>
    <submittedName>
        <fullName evidence="2">Clp amino terminal domain-containing protein, pathogenicity island component</fullName>
    </submittedName>
</protein>
<keyword evidence="3" id="KW-1185">Reference proteome</keyword>
<feature type="region of interest" description="Disordered" evidence="1">
    <location>
        <begin position="1"/>
        <end position="29"/>
    </location>
</feature>
<dbReference type="SUPFAM" id="SSF81923">
    <property type="entry name" value="Double Clp-N motif"/>
    <property type="match status" value="2"/>
</dbReference>
<evidence type="ECO:0000313" key="2">
    <source>
        <dbReference type="EMBL" id="SDL39980.1"/>
    </source>
</evidence>